<protein>
    <submittedName>
        <fullName evidence="5 6">Rho-related protein racA</fullName>
    </submittedName>
</protein>
<dbReference type="InterPro" id="IPR005225">
    <property type="entry name" value="Small_GTP-bd"/>
</dbReference>
<dbReference type="PROSITE" id="PS50097">
    <property type="entry name" value="BTB"/>
    <property type="match status" value="2"/>
</dbReference>
<dbReference type="InterPro" id="IPR027417">
    <property type="entry name" value="P-loop_NTPase"/>
</dbReference>
<dbReference type="Pfam" id="PF00651">
    <property type="entry name" value="BTB"/>
    <property type="match status" value="2"/>
</dbReference>
<dbReference type="Pfam" id="PF00071">
    <property type="entry name" value="Ras"/>
    <property type="match status" value="1"/>
</dbReference>
<dbReference type="SMART" id="SM00176">
    <property type="entry name" value="RAN"/>
    <property type="match status" value="1"/>
</dbReference>
<dbReference type="SUPFAM" id="SSF54695">
    <property type="entry name" value="POZ domain"/>
    <property type="match status" value="2"/>
</dbReference>
<gene>
    <name evidence="5 6 7" type="primary">LOC101859345</name>
</gene>
<dbReference type="PROSITE" id="PS51421">
    <property type="entry name" value="RAS"/>
    <property type="match status" value="1"/>
</dbReference>
<evidence type="ECO:0000313" key="4">
    <source>
        <dbReference type="Proteomes" id="UP000694888"/>
    </source>
</evidence>
<reference evidence="5 6" key="1">
    <citation type="submission" date="2025-05" db="UniProtKB">
        <authorList>
            <consortium name="RefSeq"/>
        </authorList>
    </citation>
    <scope>IDENTIFICATION</scope>
</reference>
<dbReference type="PRINTS" id="PR00449">
    <property type="entry name" value="RASTRNSFRMNG"/>
</dbReference>
<keyword evidence="4" id="KW-1185">Reference proteome</keyword>
<dbReference type="CDD" id="cd00157">
    <property type="entry name" value="Rho"/>
    <property type="match status" value="1"/>
</dbReference>
<dbReference type="CDD" id="cd18499">
    <property type="entry name" value="BACK_RHOBTB"/>
    <property type="match status" value="1"/>
</dbReference>
<dbReference type="RefSeq" id="XP_035826988.1">
    <property type="nucleotide sequence ID" value="XM_035971095.1"/>
</dbReference>
<dbReference type="RefSeq" id="XP_005103542.1">
    <property type="nucleotide sequence ID" value="XM_005103485.3"/>
</dbReference>
<evidence type="ECO:0000259" key="3">
    <source>
        <dbReference type="PROSITE" id="PS50097"/>
    </source>
</evidence>
<dbReference type="PANTHER" id="PTHR24072">
    <property type="entry name" value="RHO FAMILY GTPASE"/>
    <property type="match status" value="1"/>
</dbReference>
<dbReference type="GeneID" id="101859345"/>
<name>A0ABM0JX05_APLCA</name>
<dbReference type="Gene3D" id="3.40.50.300">
    <property type="entry name" value="P-loop containing nucleotide triphosphate hydrolases"/>
    <property type="match status" value="1"/>
</dbReference>
<sequence length="598" mass="66914">MATPVQMKLLTVGDGGVGKSCLFISYTTNSFPSEYVPTVFDNYCANIMVDGKVVSLGLWDTAGQEDYDRLRPLSYPQTDVFFICFGFDSATSLSNVSAKWVPELRHFCPDVPILLVGCKKDLLDSTNPERRGHFAQREEAKQIAKDNGLLYLETSALTQEGVKNCFDEAVRRALNFSHSKPKKKGGIFSLLDKKKANLPIAPVMPPAGKAPWIEIQTSTFAEDWYKSLQDPKFHDVTFLMDNQTQLQAHSLILSSASKFFSKVLAASLPPASTQQQQLLQIDGFSSSDIASGKVEGISSAFVQEMEDGRQHTTIQLSGDIQARMFVRVLEFLYTGVPRLAEDVSESDLQELKRVAGIFDLPYLATICDNIVQEQDFLNPSIGTYLNDETAAKMKELYFNKPTLADVVFIVQGAKIYGHKVVLSTRSAVMAAMFSGNFMEGSPGKLTEVNMSNARTEEFLPVLEYLYTDHAPLEEADDIIGVMQVADENCQSRLVNLCELYTSKEVERACEKKIEKAAIDVVGLLNTARVFNASQLINWCLHFISTNYDAFSRRSEFTSLTKEDRAHVEENRWPPLSYLMEAEEYEKEMSKHTDKCVVM</sequence>
<dbReference type="Gene3D" id="3.30.710.10">
    <property type="entry name" value="Potassium Channel Kv1.1, Chain A"/>
    <property type="match status" value="2"/>
</dbReference>
<dbReference type="InterPro" id="IPR001806">
    <property type="entry name" value="Small_GTPase"/>
</dbReference>
<dbReference type="SMART" id="SM00175">
    <property type="entry name" value="RAB"/>
    <property type="match status" value="1"/>
</dbReference>
<keyword evidence="1" id="KW-0547">Nucleotide-binding</keyword>
<organism evidence="4 5">
    <name type="scientific">Aplysia californica</name>
    <name type="common">California sea hare</name>
    <dbReference type="NCBI Taxonomy" id="6500"/>
    <lineage>
        <taxon>Eukaryota</taxon>
        <taxon>Metazoa</taxon>
        <taxon>Spiralia</taxon>
        <taxon>Lophotrochozoa</taxon>
        <taxon>Mollusca</taxon>
        <taxon>Gastropoda</taxon>
        <taxon>Heterobranchia</taxon>
        <taxon>Euthyneura</taxon>
        <taxon>Tectipleura</taxon>
        <taxon>Aplysiida</taxon>
        <taxon>Aplysioidea</taxon>
        <taxon>Aplysiidae</taxon>
        <taxon>Aplysia</taxon>
    </lineage>
</organism>
<proteinExistence type="predicted"/>
<dbReference type="InterPro" id="IPR003578">
    <property type="entry name" value="Small_GTPase_Rho"/>
</dbReference>
<evidence type="ECO:0000313" key="5">
    <source>
        <dbReference type="RefSeq" id="XP_005103542.1"/>
    </source>
</evidence>
<evidence type="ECO:0000313" key="7">
    <source>
        <dbReference type="RefSeq" id="XP_035826988.1"/>
    </source>
</evidence>
<accession>A0ABM0JX05</accession>
<dbReference type="PROSITE" id="PS51419">
    <property type="entry name" value="RAB"/>
    <property type="match status" value="1"/>
</dbReference>
<dbReference type="PROSITE" id="PS51420">
    <property type="entry name" value="RHO"/>
    <property type="match status" value="1"/>
</dbReference>
<evidence type="ECO:0000256" key="1">
    <source>
        <dbReference type="ARBA" id="ARBA00022741"/>
    </source>
</evidence>
<feature type="domain" description="BTB" evidence="3">
    <location>
        <begin position="234"/>
        <end position="341"/>
    </location>
</feature>
<dbReference type="SMART" id="SM00174">
    <property type="entry name" value="RHO"/>
    <property type="match status" value="1"/>
</dbReference>
<dbReference type="SMART" id="SM00225">
    <property type="entry name" value="BTB"/>
    <property type="match status" value="2"/>
</dbReference>
<dbReference type="SUPFAM" id="SSF52540">
    <property type="entry name" value="P-loop containing nucleoside triphosphate hydrolases"/>
    <property type="match status" value="1"/>
</dbReference>
<dbReference type="NCBIfam" id="TIGR00231">
    <property type="entry name" value="small_GTP"/>
    <property type="match status" value="1"/>
</dbReference>
<dbReference type="RefSeq" id="XP_012940896.1">
    <property type="nucleotide sequence ID" value="XM_013085442.2"/>
</dbReference>
<dbReference type="InterPro" id="IPR000210">
    <property type="entry name" value="BTB/POZ_dom"/>
</dbReference>
<feature type="domain" description="BTB" evidence="3">
    <location>
        <begin position="404"/>
        <end position="474"/>
    </location>
</feature>
<dbReference type="CDD" id="cd18299">
    <property type="entry name" value="BTB1_POZ_RhoBTB"/>
    <property type="match status" value="1"/>
</dbReference>
<dbReference type="InterPro" id="IPR011333">
    <property type="entry name" value="SKP1/BTB/POZ_sf"/>
</dbReference>
<keyword evidence="2" id="KW-0342">GTP-binding</keyword>
<dbReference type="SMART" id="SM00173">
    <property type="entry name" value="RAS"/>
    <property type="match status" value="1"/>
</dbReference>
<evidence type="ECO:0000313" key="6">
    <source>
        <dbReference type="RefSeq" id="XP_012940896.1"/>
    </source>
</evidence>
<dbReference type="Proteomes" id="UP000694888">
    <property type="component" value="Unplaced"/>
</dbReference>
<evidence type="ECO:0000256" key="2">
    <source>
        <dbReference type="ARBA" id="ARBA00023134"/>
    </source>
</evidence>